<organism evidence="2">
    <name type="scientific">Neobodo designis</name>
    <name type="common">Flagellated protozoan</name>
    <name type="synonym">Bodo designis</name>
    <dbReference type="NCBI Taxonomy" id="312471"/>
    <lineage>
        <taxon>Eukaryota</taxon>
        <taxon>Discoba</taxon>
        <taxon>Euglenozoa</taxon>
        <taxon>Kinetoplastea</taxon>
        <taxon>Metakinetoplastina</taxon>
        <taxon>Neobodonida</taxon>
        <taxon>Neobodo</taxon>
    </lineage>
</organism>
<accession>A0A7S1M2W9</accession>
<reference evidence="2" key="1">
    <citation type="submission" date="2021-01" db="EMBL/GenBank/DDBJ databases">
        <authorList>
            <person name="Corre E."/>
            <person name="Pelletier E."/>
            <person name="Niang G."/>
            <person name="Scheremetjew M."/>
            <person name="Finn R."/>
            <person name="Kale V."/>
            <person name="Holt S."/>
            <person name="Cochrane G."/>
            <person name="Meng A."/>
            <person name="Brown T."/>
            <person name="Cohen L."/>
        </authorList>
    </citation>
    <scope>NUCLEOTIDE SEQUENCE</scope>
    <source>
        <strain evidence="2">CCAP 1951/1</strain>
    </source>
</reference>
<dbReference type="AlphaFoldDB" id="A0A7S1M2W9"/>
<feature type="compositionally biased region" description="Basic and acidic residues" evidence="1">
    <location>
        <begin position="135"/>
        <end position="147"/>
    </location>
</feature>
<evidence type="ECO:0000313" key="2">
    <source>
        <dbReference type="EMBL" id="CAD9120505.1"/>
    </source>
</evidence>
<feature type="region of interest" description="Disordered" evidence="1">
    <location>
        <begin position="117"/>
        <end position="201"/>
    </location>
</feature>
<protein>
    <submittedName>
        <fullName evidence="2">Uncharacterized protein</fullName>
    </submittedName>
</protein>
<gene>
    <name evidence="2" type="ORF">NDES1114_LOCUS17087</name>
</gene>
<name>A0A7S1M2W9_NEODS</name>
<sequence length="312" mass="33872">MSARGTPTRRSVSPALNVNDSYGHLARRSARENLVRGTLVPNAAAKNLPFDRPPARTSRTTHSRIEMENGAVTYAIGPNGPTPPRGRQHLGTPGRTLVPSVVYYGGTPDERFERVRPVPESKRHYAQAGASGASAERRVSTGRRRSESPAARTSLSLSELCPAPAPARALSPHPTRAHERPSPNLPRGMGHKRRVPGNDRYDDAGMRIVAEKPRGLGYAPEPQPAEPVSRRGRVFDAAAKAPTQEQLAAMATVKRRHPPPTSDKYLLTANEYLPRAEYASRVTNATPTRRSASPFRGAANRCSSPNILAWDA</sequence>
<proteinExistence type="predicted"/>
<dbReference type="EMBL" id="HBGF01025853">
    <property type="protein sequence ID" value="CAD9120505.1"/>
    <property type="molecule type" value="Transcribed_RNA"/>
</dbReference>
<evidence type="ECO:0000256" key="1">
    <source>
        <dbReference type="SAM" id="MobiDB-lite"/>
    </source>
</evidence>